<dbReference type="EMBL" id="MU825398">
    <property type="protein sequence ID" value="KAJ7393353.1"/>
    <property type="molecule type" value="Genomic_DNA"/>
</dbReference>
<dbReference type="GO" id="GO:0003723">
    <property type="term" value="F:RNA binding"/>
    <property type="evidence" value="ECO:0007669"/>
    <property type="project" value="TreeGrafter"/>
</dbReference>
<feature type="repeat" description="WD" evidence="5">
    <location>
        <begin position="105"/>
        <end position="146"/>
    </location>
</feature>
<dbReference type="InterPro" id="IPR044633">
    <property type="entry name" value="CstF1-like"/>
</dbReference>
<comment type="subcellular location">
    <subcellularLocation>
        <location evidence="1">Nucleus</location>
    </subcellularLocation>
</comment>
<gene>
    <name evidence="7" type="primary">CSTF1</name>
    <name evidence="7" type="ORF">OS493_006324</name>
</gene>
<evidence type="ECO:0000256" key="2">
    <source>
        <dbReference type="ARBA" id="ARBA00022664"/>
    </source>
</evidence>
<evidence type="ECO:0000259" key="6">
    <source>
        <dbReference type="Pfam" id="PF16699"/>
    </source>
</evidence>
<dbReference type="PROSITE" id="PS50294">
    <property type="entry name" value="WD_REPEATS_REGION"/>
    <property type="match status" value="1"/>
</dbReference>
<keyword evidence="8" id="KW-1185">Reference proteome</keyword>
<dbReference type="FunFam" id="1.20.960.50:FF:000001">
    <property type="entry name" value="Cleavage stimulation factor subunit 1"/>
    <property type="match status" value="1"/>
</dbReference>
<accession>A0A9X0A5B8</accession>
<protein>
    <recommendedName>
        <fullName evidence="4">Cleavage stimulation factor 50 kDa subunit</fullName>
    </recommendedName>
</protein>
<evidence type="ECO:0000256" key="1">
    <source>
        <dbReference type="ARBA" id="ARBA00004123"/>
    </source>
</evidence>
<evidence type="ECO:0000313" key="7">
    <source>
        <dbReference type="EMBL" id="KAJ7393353.1"/>
    </source>
</evidence>
<dbReference type="InterPro" id="IPR015943">
    <property type="entry name" value="WD40/YVTN_repeat-like_dom_sf"/>
</dbReference>
<dbReference type="GO" id="GO:0031124">
    <property type="term" value="P:mRNA 3'-end processing"/>
    <property type="evidence" value="ECO:0007669"/>
    <property type="project" value="InterPro"/>
</dbReference>
<evidence type="ECO:0000313" key="8">
    <source>
        <dbReference type="Proteomes" id="UP001163046"/>
    </source>
</evidence>
<dbReference type="InterPro" id="IPR032028">
    <property type="entry name" value="CSTF1_dimer"/>
</dbReference>
<proteinExistence type="predicted"/>
<reference evidence="7" key="1">
    <citation type="submission" date="2023-01" db="EMBL/GenBank/DDBJ databases">
        <title>Genome assembly of the deep-sea coral Lophelia pertusa.</title>
        <authorList>
            <person name="Herrera S."/>
            <person name="Cordes E."/>
        </authorList>
    </citation>
    <scope>NUCLEOTIDE SEQUENCE</scope>
    <source>
        <strain evidence="7">USNM1676648</strain>
        <tissue evidence="7">Polyp</tissue>
    </source>
</reference>
<dbReference type="SUPFAM" id="SSF50978">
    <property type="entry name" value="WD40 repeat-like"/>
    <property type="match status" value="1"/>
</dbReference>
<dbReference type="InterPro" id="IPR038184">
    <property type="entry name" value="CSTF1_dimer_sf"/>
</dbReference>
<dbReference type="PROSITE" id="PS50082">
    <property type="entry name" value="WD_REPEATS_2"/>
    <property type="match status" value="3"/>
</dbReference>
<dbReference type="AlphaFoldDB" id="A0A9X0A5B8"/>
<dbReference type="Gene3D" id="1.20.960.50">
    <property type="entry name" value="Cleavage stimulation factor subunit 1, dimerisation domain"/>
    <property type="match status" value="1"/>
</dbReference>
<dbReference type="Pfam" id="PF16699">
    <property type="entry name" value="CSTF1_dimer"/>
    <property type="match status" value="1"/>
</dbReference>
<dbReference type="Gene3D" id="2.130.10.10">
    <property type="entry name" value="YVTN repeat-like/Quinoprotein amine dehydrogenase"/>
    <property type="match status" value="1"/>
</dbReference>
<dbReference type="Proteomes" id="UP001163046">
    <property type="component" value="Unassembled WGS sequence"/>
</dbReference>
<evidence type="ECO:0000256" key="5">
    <source>
        <dbReference type="PROSITE-ProRule" id="PRU00221"/>
    </source>
</evidence>
<evidence type="ECO:0000256" key="3">
    <source>
        <dbReference type="ARBA" id="ARBA00023242"/>
    </source>
</evidence>
<comment type="caution">
    <text evidence="7">The sequence shown here is derived from an EMBL/GenBank/DDBJ whole genome shotgun (WGS) entry which is preliminary data.</text>
</comment>
<feature type="repeat" description="WD" evidence="5">
    <location>
        <begin position="219"/>
        <end position="253"/>
    </location>
</feature>
<keyword evidence="5" id="KW-0853">WD repeat</keyword>
<evidence type="ECO:0000256" key="4">
    <source>
        <dbReference type="ARBA" id="ARBA00029851"/>
    </source>
</evidence>
<keyword evidence="3" id="KW-0539">Nucleus</keyword>
<dbReference type="OrthoDB" id="14421at2759"/>
<dbReference type="GO" id="GO:0005848">
    <property type="term" value="C:mRNA cleavage stimulating factor complex"/>
    <property type="evidence" value="ECO:0007669"/>
    <property type="project" value="InterPro"/>
</dbReference>
<feature type="repeat" description="WD" evidence="5">
    <location>
        <begin position="168"/>
        <end position="209"/>
    </location>
</feature>
<dbReference type="Pfam" id="PF00400">
    <property type="entry name" value="WD40"/>
    <property type="match status" value="3"/>
</dbReference>
<name>A0A9X0A5B8_9CNID</name>
<sequence>MADGLKERETLYKLMISQLRYDGFEAIASTLAKVVNIISACPPMARLHQVVNLGLQAEAEGVKPEPAVIPGLTSSVEMSRGIDLEYEPEDHGTSPPAAMYETYYVTAHKAPCRTAGFSQNGRLIATGSVDASIKVLDVERMVAKNTMPQTQDQGAGTNLENHPVIRTLYDHNEEVTALEFHPTALVLASGSKDCTVKLFDISKPSVKKAYRAIQEAEVVTSMSFHPTGDFIIVGTEHPTIRLYDTNTGSVLCRQTLGISYRTYKYGEIFSIS</sequence>
<dbReference type="InterPro" id="IPR036322">
    <property type="entry name" value="WD40_repeat_dom_sf"/>
</dbReference>
<dbReference type="InterPro" id="IPR001680">
    <property type="entry name" value="WD40_rpt"/>
</dbReference>
<keyword evidence="2" id="KW-0507">mRNA processing</keyword>
<dbReference type="PANTHER" id="PTHR44133">
    <property type="entry name" value="CLEAVAGE STIMULATION FACTOR SUBUNIT 1"/>
    <property type="match status" value="1"/>
</dbReference>
<organism evidence="7 8">
    <name type="scientific">Desmophyllum pertusum</name>
    <dbReference type="NCBI Taxonomy" id="174260"/>
    <lineage>
        <taxon>Eukaryota</taxon>
        <taxon>Metazoa</taxon>
        <taxon>Cnidaria</taxon>
        <taxon>Anthozoa</taxon>
        <taxon>Hexacorallia</taxon>
        <taxon>Scleractinia</taxon>
        <taxon>Caryophylliina</taxon>
        <taxon>Caryophylliidae</taxon>
        <taxon>Desmophyllum</taxon>
    </lineage>
</organism>
<dbReference type="SMART" id="SM00320">
    <property type="entry name" value="WD40"/>
    <property type="match status" value="3"/>
</dbReference>
<feature type="domain" description="Cleavage stimulation factor subunit 1 dimerisation" evidence="6">
    <location>
        <begin position="5"/>
        <end position="58"/>
    </location>
</feature>
<dbReference type="PANTHER" id="PTHR44133:SF2">
    <property type="entry name" value="CLEAVAGE STIMULATION FACTOR SUBUNIT 1"/>
    <property type="match status" value="1"/>
</dbReference>